<name>A0ABY0KLQ2_9ACTN</name>
<gene>
    <name evidence="2" type="ORF">GA0070562_3669</name>
</gene>
<dbReference type="Proteomes" id="UP000199405">
    <property type="component" value="Unassembled WGS sequence"/>
</dbReference>
<keyword evidence="3" id="KW-1185">Reference proteome</keyword>
<reference evidence="2 3" key="1">
    <citation type="submission" date="2016-06" db="EMBL/GenBank/DDBJ databases">
        <authorList>
            <person name="Varghese N."/>
            <person name="Submissions Spin"/>
        </authorList>
    </citation>
    <scope>NUCLEOTIDE SEQUENCE [LARGE SCALE GENOMIC DNA]</scope>
    <source>
        <strain evidence="2 3">DSM 45142</strain>
    </source>
</reference>
<evidence type="ECO:0000313" key="2">
    <source>
        <dbReference type="EMBL" id="SCE87939.1"/>
    </source>
</evidence>
<organism evidence="2 3">
    <name type="scientific">Micromonospora tulbaghiae</name>
    <dbReference type="NCBI Taxonomy" id="479978"/>
    <lineage>
        <taxon>Bacteria</taxon>
        <taxon>Bacillati</taxon>
        <taxon>Actinomycetota</taxon>
        <taxon>Actinomycetes</taxon>
        <taxon>Micromonosporales</taxon>
        <taxon>Micromonosporaceae</taxon>
        <taxon>Micromonospora</taxon>
    </lineage>
</organism>
<dbReference type="GeneID" id="93473737"/>
<sequence length="115" mass="12617">MPDDRPKARRAGAPPTTPTNTRPIKAGDLLRLGRAASVQFCRPITVRVIREIAERHPYDGWAWIEAYELNGKGVAVAKRELFVRLAGLRWLNAGAGQGAAFGHRVRIAARPQVPA</sequence>
<proteinExistence type="predicted"/>
<protein>
    <submittedName>
        <fullName evidence="2">Uncharacterized protein</fullName>
    </submittedName>
</protein>
<dbReference type="RefSeq" id="WP_254663793.1">
    <property type="nucleotide sequence ID" value="NZ_FMCQ01000004.1"/>
</dbReference>
<comment type="caution">
    <text evidence="2">The sequence shown here is derived from an EMBL/GenBank/DDBJ whole genome shotgun (WGS) entry which is preliminary data.</text>
</comment>
<evidence type="ECO:0000313" key="3">
    <source>
        <dbReference type="Proteomes" id="UP000199405"/>
    </source>
</evidence>
<evidence type="ECO:0000256" key="1">
    <source>
        <dbReference type="SAM" id="MobiDB-lite"/>
    </source>
</evidence>
<dbReference type="EMBL" id="FMCQ01000004">
    <property type="protein sequence ID" value="SCE87939.1"/>
    <property type="molecule type" value="Genomic_DNA"/>
</dbReference>
<accession>A0ABY0KLQ2</accession>
<feature type="region of interest" description="Disordered" evidence="1">
    <location>
        <begin position="1"/>
        <end position="24"/>
    </location>
</feature>